<feature type="region of interest" description="Disordered" evidence="2">
    <location>
        <begin position="74"/>
        <end position="103"/>
    </location>
</feature>
<evidence type="ECO:0000313" key="4">
    <source>
        <dbReference type="RefSeq" id="XP_033238892.1"/>
    </source>
</evidence>
<dbReference type="Proteomes" id="UP000001819">
    <property type="component" value="Chromosome X"/>
</dbReference>
<feature type="region of interest" description="Disordered" evidence="2">
    <location>
        <begin position="694"/>
        <end position="713"/>
    </location>
</feature>
<evidence type="ECO:0000256" key="1">
    <source>
        <dbReference type="SAM" id="Coils"/>
    </source>
</evidence>
<dbReference type="ExpressionAtlas" id="A0A6I8W6G4">
    <property type="expression patterns" value="baseline"/>
</dbReference>
<dbReference type="AlphaFoldDB" id="A0A6I8W6G4"/>
<feature type="coiled-coil region" evidence="1">
    <location>
        <begin position="532"/>
        <end position="601"/>
    </location>
</feature>
<dbReference type="RefSeq" id="XP_033238892.1">
    <property type="nucleotide sequence ID" value="XM_033383001.1"/>
</dbReference>
<keyword evidence="1" id="KW-0175">Coiled coil</keyword>
<proteinExistence type="predicted"/>
<accession>A0A6I8W6G4</accession>
<evidence type="ECO:0000256" key="2">
    <source>
        <dbReference type="SAM" id="MobiDB-lite"/>
    </source>
</evidence>
<reference evidence="4" key="1">
    <citation type="submission" date="2025-08" db="UniProtKB">
        <authorList>
            <consortium name="RefSeq"/>
        </authorList>
    </citation>
    <scope>IDENTIFICATION</scope>
    <source>
        <strain evidence="4">MV-25-SWS-2005</strain>
        <tissue evidence="4">Whole body</tissue>
    </source>
</reference>
<organism evidence="3 4">
    <name type="scientific">Drosophila pseudoobscura pseudoobscura</name>
    <name type="common">Fruit fly</name>
    <dbReference type="NCBI Taxonomy" id="46245"/>
    <lineage>
        <taxon>Eukaryota</taxon>
        <taxon>Metazoa</taxon>
        <taxon>Ecdysozoa</taxon>
        <taxon>Arthropoda</taxon>
        <taxon>Hexapoda</taxon>
        <taxon>Insecta</taxon>
        <taxon>Pterygota</taxon>
        <taxon>Neoptera</taxon>
        <taxon>Endopterygota</taxon>
        <taxon>Diptera</taxon>
        <taxon>Brachycera</taxon>
        <taxon>Muscomorpha</taxon>
        <taxon>Ephydroidea</taxon>
        <taxon>Drosophilidae</taxon>
        <taxon>Drosophila</taxon>
        <taxon>Sophophora</taxon>
    </lineage>
</organism>
<evidence type="ECO:0000313" key="3">
    <source>
        <dbReference type="Proteomes" id="UP000001819"/>
    </source>
</evidence>
<keyword evidence="3" id="KW-1185">Reference proteome</keyword>
<feature type="compositionally biased region" description="Polar residues" evidence="2">
    <location>
        <begin position="92"/>
        <end position="103"/>
    </location>
</feature>
<name>A0A6I8W6G4_DROPS</name>
<feature type="coiled-coil region" evidence="1">
    <location>
        <begin position="438"/>
        <end position="496"/>
    </location>
</feature>
<feature type="coiled-coil region" evidence="1">
    <location>
        <begin position="277"/>
        <end position="379"/>
    </location>
</feature>
<gene>
    <name evidence="4" type="primary">LOC6901565</name>
</gene>
<protein>
    <submittedName>
        <fullName evidence="4">Protein Daple-like isoform X2</fullName>
    </submittedName>
</protein>
<sequence>MFTYPKYVRPTKASNLRALANNFRASNDPAPIRRRSRSHAPVRLGASCRTYTALDIASCSRSVFSMPNPKLFSESTWGSLPERSTESEKRPSTMSQPAQRQLSLVKTDHTPAVGTRKSHLGIVEHNRLLTVETQYQKLQCLQSDFVESLRSLDLEQSKLLGTYSFVTLVVNEDSKSIANKENSSSLVKNLPADSVQDLKERCQAAVDSGFMMLYDHLEPIQMAKDEFEACNRKELLKDKLKELLNRKMESIVENIEQVCVTPVGQQVSPNICLYRDIDKLRRQKHLLEARLLQINKDHNEQMNRLKADLEGKLKAEEENWQQTLGDLKERLRHSEAQRNENANQLAIQNASLQAKNSTIAAAKADMDNLVARNQELNQLLKGSDGALVWTRKELSKSREHVVHLEAELHKGRELINQQKKRLDVLDIQHAGVEKDQTIGDLRLKVQNLLQLIKLHQEQEQNSLRLRTRNNELETMISELQDKMKLTEIQLDANDQREEQLHSDLEIVKMELFRSEQLVVKLREHANRDRKTISAHADEINELNQTIDQLYLETGEKDTQINQVTNQLCSKEEHLGRVFEKLSRQEEKLRRLEELTNVSTNDNARLLQLRDRQHEKNIQMDWEISQLKDTIKELRDYIFNNTQPAAEVLGYQVGGYSMHPEYLNLQPQAETQGNLESTVEYLEPLNGHFVHQHELSNHQPQQRHHFSTIGYQDH</sequence>